<evidence type="ECO:0000313" key="5">
    <source>
        <dbReference type="Proteomes" id="UP000239549"/>
    </source>
</evidence>
<name>A0A2L2X932_9FIRM</name>
<evidence type="ECO:0000256" key="1">
    <source>
        <dbReference type="ARBA" id="ARBA00022737"/>
    </source>
</evidence>
<keyword evidence="5" id="KW-1185">Reference proteome</keyword>
<dbReference type="InterPro" id="IPR001119">
    <property type="entry name" value="SLH_dom"/>
</dbReference>
<feature type="chain" id="PRO_5014656252" description="SLH domain-containing protein" evidence="2">
    <location>
        <begin position="31"/>
        <end position="264"/>
    </location>
</feature>
<dbReference type="PANTHER" id="PTHR43308">
    <property type="entry name" value="OUTER MEMBRANE PROTEIN ALPHA-RELATED"/>
    <property type="match status" value="1"/>
</dbReference>
<dbReference type="EMBL" id="BFAV01000045">
    <property type="protein sequence ID" value="GBF32628.1"/>
    <property type="molecule type" value="Genomic_DNA"/>
</dbReference>
<dbReference type="Pfam" id="PF00395">
    <property type="entry name" value="SLH"/>
    <property type="match status" value="2"/>
</dbReference>
<proteinExistence type="predicted"/>
<evidence type="ECO:0000259" key="3">
    <source>
        <dbReference type="PROSITE" id="PS51272"/>
    </source>
</evidence>
<dbReference type="RefSeq" id="WP_104371131.1">
    <property type="nucleotide sequence ID" value="NZ_BFAV01000045.1"/>
</dbReference>
<sequence length="264" mass="28281">MKTSVKKKLSMATVSLFTLGTLAFAAPALAAYDSMPEGFYEMDPTFIPGVTLPLDIADHWAASEITDMVNIKAVTGYPDGNFYPDKPVTRAELATAMANAMYLPKGEEVELPDVSSDNWAAQNIATAMPYLAAFPDGSFRPEAPITREEVAVAIVKAAGLDNKRIDPNVIDIVFKDPKTVSPDLKKLVAIAVDQKLLKGIVETTTTTLPGPDGVLGTVDDVTEDVDTMNIKAKDLVTRGEMCYLLDKARAKVGLGNQIAGGEEE</sequence>
<accession>A0A2L2X932</accession>
<comment type="caution">
    <text evidence="4">The sequence shown here is derived from an EMBL/GenBank/DDBJ whole genome shotgun (WGS) entry which is preliminary data.</text>
</comment>
<organism evidence="4 5">
    <name type="scientific">Desulfocucumis palustris</name>
    <dbReference type="NCBI Taxonomy" id="1898651"/>
    <lineage>
        <taxon>Bacteria</taxon>
        <taxon>Bacillati</taxon>
        <taxon>Bacillota</taxon>
        <taxon>Clostridia</taxon>
        <taxon>Eubacteriales</taxon>
        <taxon>Desulfocucumaceae</taxon>
        <taxon>Desulfocucumis</taxon>
    </lineage>
</organism>
<dbReference type="InterPro" id="IPR051465">
    <property type="entry name" value="Cell_Envelope_Struct_Comp"/>
</dbReference>
<dbReference type="PANTHER" id="PTHR43308:SF5">
    <property type="entry name" value="S-LAYER PROTEIN _ PEPTIDOGLYCAN ENDO-BETA-N-ACETYLGLUCOSAMINIDASE"/>
    <property type="match status" value="1"/>
</dbReference>
<feature type="signal peptide" evidence="2">
    <location>
        <begin position="1"/>
        <end position="30"/>
    </location>
</feature>
<evidence type="ECO:0000256" key="2">
    <source>
        <dbReference type="SAM" id="SignalP"/>
    </source>
</evidence>
<keyword evidence="2" id="KW-0732">Signal</keyword>
<keyword evidence="1" id="KW-0677">Repeat</keyword>
<reference evidence="5" key="1">
    <citation type="submission" date="2018-02" db="EMBL/GenBank/DDBJ databases">
        <title>Genome sequence of Desulfocucumis palustris strain NAW-5.</title>
        <authorList>
            <person name="Watanabe M."/>
            <person name="Kojima H."/>
            <person name="Fukui M."/>
        </authorList>
    </citation>
    <scope>NUCLEOTIDE SEQUENCE [LARGE SCALE GENOMIC DNA]</scope>
    <source>
        <strain evidence="5">NAW-5</strain>
    </source>
</reference>
<protein>
    <recommendedName>
        <fullName evidence="3">SLH domain-containing protein</fullName>
    </recommendedName>
</protein>
<dbReference type="AlphaFoldDB" id="A0A2L2X932"/>
<dbReference type="OrthoDB" id="174569at2"/>
<dbReference type="Proteomes" id="UP000239549">
    <property type="component" value="Unassembled WGS sequence"/>
</dbReference>
<feature type="domain" description="SLH" evidence="3">
    <location>
        <begin position="112"/>
        <end position="168"/>
    </location>
</feature>
<evidence type="ECO:0000313" key="4">
    <source>
        <dbReference type="EMBL" id="GBF32628.1"/>
    </source>
</evidence>
<dbReference type="PROSITE" id="PS51272">
    <property type="entry name" value="SLH"/>
    <property type="match status" value="2"/>
</dbReference>
<gene>
    <name evidence="4" type="ORF">DCCM_0824</name>
</gene>
<feature type="domain" description="SLH" evidence="3">
    <location>
        <begin position="48"/>
        <end position="111"/>
    </location>
</feature>